<dbReference type="Pfam" id="PF05199">
    <property type="entry name" value="GMC_oxred_C"/>
    <property type="match status" value="1"/>
</dbReference>
<feature type="domain" description="Glucose-methanol-choline oxidoreductase N-terminal" evidence="4">
    <location>
        <begin position="19"/>
        <end position="131"/>
    </location>
</feature>
<feature type="domain" description="Glucose-methanol-choline oxidoreductase C-terminal" evidence="5">
    <location>
        <begin position="235"/>
        <end position="266"/>
    </location>
</feature>
<evidence type="ECO:0000313" key="6">
    <source>
        <dbReference type="EMBL" id="CAG7832651.1"/>
    </source>
</evidence>
<feature type="non-terminal residue" evidence="6">
    <location>
        <position position="1"/>
    </location>
</feature>
<dbReference type="Proteomes" id="UP000708208">
    <property type="component" value="Unassembled WGS sequence"/>
</dbReference>
<gene>
    <name evidence="6" type="ORF">AFUS01_LOCUS42330</name>
</gene>
<organism evidence="6 7">
    <name type="scientific">Allacma fusca</name>
    <dbReference type="NCBI Taxonomy" id="39272"/>
    <lineage>
        <taxon>Eukaryota</taxon>
        <taxon>Metazoa</taxon>
        <taxon>Ecdysozoa</taxon>
        <taxon>Arthropoda</taxon>
        <taxon>Hexapoda</taxon>
        <taxon>Collembola</taxon>
        <taxon>Symphypleona</taxon>
        <taxon>Sminthuridae</taxon>
        <taxon>Allacma</taxon>
    </lineage>
</organism>
<dbReference type="AlphaFoldDB" id="A0A8J2Q412"/>
<dbReference type="InterPro" id="IPR012132">
    <property type="entry name" value="GMC_OxRdtase"/>
</dbReference>
<dbReference type="Pfam" id="PF00732">
    <property type="entry name" value="GMC_oxred_N"/>
    <property type="match status" value="1"/>
</dbReference>
<accession>A0A8J2Q412</accession>
<name>A0A8J2Q412_9HEXA</name>
<evidence type="ECO:0000256" key="1">
    <source>
        <dbReference type="ARBA" id="ARBA00001974"/>
    </source>
</evidence>
<keyword evidence="2" id="KW-0285">Flavoprotein</keyword>
<evidence type="ECO:0000313" key="7">
    <source>
        <dbReference type="Proteomes" id="UP000708208"/>
    </source>
</evidence>
<dbReference type="PANTHER" id="PTHR11552:SF147">
    <property type="entry name" value="CHOLINE DEHYDROGENASE, MITOCHONDRIAL"/>
    <property type="match status" value="1"/>
</dbReference>
<proteinExistence type="predicted"/>
<dbReference type="InterPro" id="IPR000172">
    <property type="entry name" value="GMC_OxRdtase_N"/>
</dbReference>
<evidence type="ECO:0000259" key="5">
    <source>
        <dbReference type="Pfam" id="PF05199"/>
    </source>
</evidence>
<comment type="cofactor">
    <cofactor evidence="1">
        <name>FAD</name>
        <dbReference type="ChEBI" id="CHEBI:57692"/>
    </cofactor>
</comment>
<keyword evidence="3" id="KW-0274">FAD</keyword>
<comment type="caution">
    <text evidence="6">The sequence shown here is derived from an EMBL/GenBank/DDBJ whole genome shotgun (WGS) entry which is preliminary data.</text>
</comment>
<sequence length="305" mass="32641">KLHGTGGPLHIGAPAYVVVEDVWIAAGQEVGLTLNDPNGYQNESVFPIDTTTIKGTRFSTHAAYLHPALGRPNLKVVTYAHVLKVHLDDKNKATGVSYIHKGKELTVTADKEIILSAGAISSPQILMLSGIVDKGKSIMADRDFNSETLRNYLSSGSGPYSTVGTGPGAMVSSSIRNNPGHPDIYLTFMNNGIHKEFPLYFELGNGLVPGTLQKYMAADVVIPTTSRLLSKVFKSGTCRMGKASGDPRAVLDSKLRVLGATGLRVFSHCQTYLQVVSIGEGSCLDGFSHGVTVLRRESLAVPPHR</sequence>
<dbReference type="EMBL" id="CAJVCH010566243">
    <property type="protein sequence ID" value="CAG7832651.1"/>
    <property type="molecule type" value="Genomic_DNA"/>
</dbReference>
<protein>
    <submittedName>
        <fullName evidence="6">Uncharacterized protein</fullName>
    </submittedName>
</protein>
<evidence type="ECO:0000256" key="2">
    <source>
        <dbReference type="ARBA" id="ARBA00022630"/>
    </source>
</evidence>
<dbReference type="GO" id="GO:0050660">
    <property type="term" value="F:flavin adenine dinucleotide binding"/>
    <property type="evidence" value="ECO:0007669"/>
    <property type="project" value="InterPro"/>
</dbReference>
<dbReference type="InterPro" id="IPR007867">
    <property type="entry name" value="GMC_OxRtase_C"/>
</dbReference>
<dbReference type="PANTHER" id="PTHR11552">
    <property type="entry name" value="GLUCOSE-METHANOL-CHOLINE GMC OXIDOREDUCTASE"/>
    <property type="match status" value="1"/>
</dbReference>
<evidence type="ECO:0000259" key="4">
    <source>
        <dbReference type="Pfam" id="PF00732"/>
    </source>
</evidence>
<evidence type="ECO:0000256" key="3">
    <source>
        <dbReference type="ARBA" id="ARBA00022827"/>
    </source>
</evidence>
<dbReference type="GO" id="GO:0016614">
    <property type="term" value="F:oxidoreductase activity, acting on CH-OH group of donors"/>
    <property type="evidence" value="ECO:0007669"/>
    <property type="project" value="InterPro"/>
</dbReference>
<dbReference type="OrthoDB" id="269227at2759"/>
<reference evidence="6" key="1">
    <citation type="submission" date="2021-06" db="EMBL/GenBank/DDBJ databases">
        <authorList>
            <person name="Hodson N. C."/>
            <person name="Mongue J. A."/>
            <person name="Jaron S. K."/>
        </authorList>
    </citation>
    <scope>NUCLEOTIDE SEQUENCE</scope>
</reference>
<keyword evidence="7" id="KW-1185">Reference proteome</keyword>